<proteinExistence type="predicted"/>
<accession>A0A4Z2EVJ7</accession>
<organism evidence="5 6">
    <name type="scientific">Liparis tanakae</name>
    <name type="common">Tanaka's snailfish</name>
    <dbReference type="NCBI Taxonomy" id="230148"/>
    <lineage>
        <taxon>Eukaryota</taxon>
        <taxon>Metazoa</taxon>
        <taxon>Chordata</taxon>
        <taxon>Craniata</taxon>
        <taxon>Vertebrata</taxon>
        <taxon>Euteleostomi</taxon>
        <taxon>Actinopterygii</taxon>
        <taxon>Neopterygii</taxon>
        <taxon>Teleostei</taxon>
        <taxon>Neoteleostei</taxon>
        <taxon>Acanthomorphata</taxon>
        <taxon>Eupercaria</taxon>
        <taxon>Perciformes</taxon>
        <taxon>Cottioidei</taxon>
        <taxon>Cottales</taxon>
        <taxon>Liparidae</taxon>
        <taxon>Liparis</taxon>
    </lineage>
</organism>
<evidence type="ECO:0000313" key="6">
    <source>
        <dbReference type="Proteomes" id="UP000314294"/>
    </source>
</evidence>
<dbReference type="EMBL" id="SRLO01002731">
    <property type="protein sequence ID" value="TNN32384.1"/>
    <property type="molecule type" value="Genomic_DNA"/>
</dbReference>
<evidence type="ECO:0000313" key="5">
    <source>
        <dbReference type="EMBL" id="TNN32384.1"/>
    </source>
</evidence>
<sequence length="244" mass="28324">MLLLHSQRRYVFEYDQTNRLVAVTMPSMAKHTLQSLLSIGYYRNVYTPPDSQYTPAARLFEVVYDSTLVTFTYDEASGTIFRFSEEGLVNARFDYSYNNFRVTSMQAVINETPLPIDLYRYVDVSGRVEQFGKFSVIFYDLNQVITTHLMKHTKVFNSYGQVVEVQYEILKSIAYWMTIQYDSAGRTTTCDIRVGVDNNVTRYTYEYDADSQLQSAAVNERPQWRYSYDLNGNINLLSHGTSAR</sequence>
<dbReference type="GO" id="GO:0046982">
    <property type="term" value="F:protein heterodimerization activity"/>
    <property type="evidence" value="ECO:0007669"/>
    <property type="project" value="TreeGrafter"/>
</dbReference>
<dbReference type="Gene3D" id="2.180.10.10">
    <property type="entry name" value="RHS repeat-associated core"/>
    <property type="match status" value="1"/>
</dbReference>
<dbReference type="GO" id="GO:0007157">
    <property type="term" value="P:heterophilic cell-cell adhesion via plasma membrane cell adhesion molecules"/>
    <property type="evidence" value="ECO:0007669"/>
    <property type="project" value="TreeGrafter"/>
</dbReference>
<keyword evidence="3" id="KW-1015">Disulfide bond</keyword>
<evidence type="ECO:0000256" key="3">
    <source>
        <dbReference type="ARBA" id="ARBA00023157"/>
    </source>
</evidence>
<keyword evidence="1" id="KW-0245">EGF-like domain</keyword>
<gene>
    <name evidence="5" type="primary">Tenm1_1</name>
    <name evidence="5" type="ORF">EYF80_057457</name>
</gene>
<evidence type="ECO:0000256" key="1">
    <source>
        <dbReference type="ARBA" id="ARBA00022536"/>
    </source>
</evidence>
<dbReference type="AlphaFoldDB" id="A0A4Z2EVJ7"/>
<name>A0A4Z2EVJ7_9TELE</name>
<evidence type="ECO:0000259" key="4">
    <source>
        <dbReference type="Pfam" id="PF25023"/>
    </source>
</evidence>
<dbReference type="InterPro" id="IPR051216">
    <property type="entry name" value="Teneurin"/>
</dbReference>
<dbReference type="Proteomes" id="UP000314294">
    <property type="component" value="Unassembled WGS sequence"/>
</dbReference>
<dbReference type="GO" id="GO:0048666">
    <property type="term" value="P:neuron development"/>
    <property type="evidence" value="ECO:0007669"/>
    <property type="project" value="TreeGrafter"/>
</dbReference>
<dbReference type="GO" id="GO:0042803">
    <property type="term" value="F:protein homodimerization activity"/>
    <property type="evidence" value="ECO:0007669"/>
    <property type="project" value="TreeGrafter"/>
</dbReference>
<dbReference type="PANTHER" id="PTHR11219:SF7">
    <property type="entry name" value="TENEURIN-1"/>
    <property type="match status" value="1"/>
</dbReference>
<dbReference type="GO" id="GO:0050839">
    <property type="term" value="F:cell adhesion molecule binding"/>
    <property type="evidence" value="ECO:0007669"/>
    <property type="project" value="TreeGrafter"/>
</dbReference>
<protein>
    <submittedName>
        <fullName evidence="5">Teneurin-1</fullName>
    </submittedName>
</protein>
<keyword evidence="2" id="KW-0677">Repeat</keyword>
<dbReference type="PANTHER" id="PTHR11219">
    <property type="entry name" value="TENEURIN AND N-ACETYLGLUCOSAMINE-1-PHOSPHODIESTER ALPHA-N-ACETYLGLUCOSAMINIDASE"/>
    <property type="match status" value="1"/>
</dbReference>
<feature type="domain" description="Teneurin-like YD-shell" evidence="4">
    <location>
        <begin position="4"/>
        <end position="64"/>
    </location>
</feature>
<dbReference type="InterPro" id="IPR056823">
    <property type="entry name" value="TEN-like_YD-shell"/>
</dbReference>
<dbReference type="Pfam" id="PF25023">
    <property type="entry name" value="TEN_YD-shell"/>
    <property type="match status" value="2"/>
</dbReference>
<dbReference type="GO" id="GO:0043005">
    <property type="term" value="C:neuron projection"/>
    <property type="evidence" value="ECO:0007669"/>
    <property type="project" value="TreeGrafter"/>
</dbReference>
<feature type="domain" description="Teneurin-like YD-shell" evidence="4">
    <location>
        <begin position="84"/>
        <end position="239"/>
    </location>
</feature>
<reference evidence="5 6" key="1">
    <citation type="submission" date="2019-03" db="EMBL/GenBank/DDBJ databases">
        <title>First draft genome of Liparis tanakae, snailfish: a comprehensive survey of snailfish specific genes.</title>
        <authorList>
            <person name="Kim W."/>
            <person name="Song I."/>
            <person name="Jeong J.-H."/>
            <person name="Kim D."/>
            <person name="Kim S."/>
            <person name="Ryu S."/>
            <person name="Song J.Y."/>
            <person name="Lee S.K."/>
        </authorList>
    </citation>
    <scope>NUCLEOTIDE SEQUENCE [LARGE SCALE GENOMIC DNA]</scope>
    <source>
        <tissue evidence="5">Muscle</tissue>
    </source>
</reference>
<dbReference type="OrthoDB" id="442731at2759"/>
<keyword evidence="6" id="KW-1185">Reference proteome</keyword>
<comment type="caution">
    <text evidence="5">The sequence shown here is derived from an EMBL/GenBank/DDBJ whole genome shotgun (WGS) entry which is preliminary data.</text>
</comment>
<evidence type="ECO:0000256" key="2">
    <source>
        <dbReference type="ARBA" id="ARBA00022737"/>
    </source>
</evidence>